<dbReference type="RefSeq" id="WP_013626197.1">
    <property type="nucleotide sequence ID" value="NC_015172.1"/>
</dbReference>
<dbReference type="PANTHER" id="PTHR43591">
    <property type="entry name" value="METHYLTRANSFERASE"/>
    <property type="match status" value="1"/>
</dbReference>
<evidence type="ECO:0000259" key="1">
    <source>
        <dbReference type="Pfam" id="PF13649"/>
    </source>
</evidence>
<dbReference type="PANTHER" id="PTHR43591:SF24">
    <property type="entry name" value="2-METHOXY-6-POLYPRENYL-1,4-BENZOQUINOL METHYLASE, MITOCHONDRIAL"/>
    <property type="match status" value="1"/>
</dbReference>
<dbReference type="GO" id="GO:0008168">
    <property type="term" value="F:methyltransferase activity"/>
    <property type="evidence" value="ECO:0007669"/>
    <property type="project" value="UniProtKB-KW"/>
</dbReference>
<feature type="domain" description="Methyltransferase" evidence="1">
    <location>
        <begin position="50"/>
        <end position="138"/>
    </location>
</feature>
<gene>
    <name evidence="2" type="ordered locus">Sgly_3208</name>
</gene>
<dbReference type="AlphaFoldDB" id="F0T1P8"/>
<dbReference type="KEGG" id="sgy:Sgly_3208"/>
<reference evidence="2 3" key="1">
    <citation type="journal article" date="2011" name="Stand. Genomic Sci.">
        <title>Complete genome sequence of Syntrophobotulus glycolicus type strain (FlGlyR).</title>
        <authorList>
            <person name="Han C."/>
            <person name="Mwirichia R."/>
            <person name="Chertkov O."/>
            <person name="Held B."/>
            <person name="Lapidus A."/>
            <person name="Nolan M."/>
            <person name="Lucas S."/>
            <person name="Hammon N."/>
            <person name="Deshpande S."/>
            <person name="Cheng J.F."/>
            <person name="Tapia R."/>
            <person name="Goodwin L."/>
            <person name="Pitluck S."/>
            <person name="Huntemann M."/>
            <person name="Liolios K."/>
            <person name="Ivanova N."/>
            <person name="Pagani I."/>
            <person name="Mavromatis K."/>
            <person name="Ovchinikova G."/>
            <person name="Pati A."/>
            <person name="Chen A."/>
            <person name="Palaniappan K."/>
            <person name="Land M."/>
            <person name="Hauser L."/>
            <person name="Brambilla E.M."/>
            <person name="Rohde M."/>
            <person name="Spring S."/>
            <person name="Sikorski J."/>
            <person name="Goker M."/>
            <person name="Woyke T."/>
            <person name="Bristow J."/>
            <person name="Eisen J.A."/>
            <person name="Markowitz V."/>
            <person name="Hugenholtz P."/>
            <person name="Kyrpides N.C."/>
            <person name="Klenk H.P."/>
            <person name="Detter J.C."/>
        </authorList>
    </citation>
    <scope>NUCLEOTIDE SEQUENCE [LARGE SCALE GENOMIC DNA]</scope>
    <source>
        <strain evidence="3">DSM 8271 / FlGlyR</strain>
    </source>
</reference>
<dbReference type="InterPro" id="IPR041698">
    <property type="entry name" value="Methyltransf_25"/>
</dbReference>
<evidence type="ECO:0000313" key="2">
    <source>
        <dbReference type="EMBL" id="ADY57472.1"/>
    </source>
</evidence>
<dbReference type="CDD" id="cd02440">
    <property type="entry name" value="AdoMet_MTases"/>
    <property type="match status" value="1"/>
</dbReference>
<dbReference type="Gene3D" id="3.40.50.150">
    <property type="entry name" value="Vaccinia Virus protein VP39"/>
    <property type="match status" value="1"/>
</dbReference>
<reference evidence="3" key="2">
    <citation type="submission" date="2011-02" db="EMBL/GenBank/DDBJ databases">
        <title>The complete genome of Syntrophobotulus glycolicus DSM 8271.</title>
        <authorList>
            <person name="Lucas S."/>
            <person name="Copeland A."/>
            <person name="Lapidus A."/>
            <person name="Bruce D."/>
            <person name="Goodwin L."/>
            <person name="Pitluck S."/>
            <person name="Kyrpides N."/>
            <person name="Mavromatis K."/>
            <person name="Pagani I."/>
            <person name="Ivanova N."/>
            <person name="Mikhailova N."/>
            <person name="Chertkov O."/>
            <person name="Held B."/>
            <person name="Detter J.C."/>
            <person name="Tapia R."/>
            <person name="Han C."/>
            <person name="Land M."/>
            <person name="Hauser L."/>
            <person name="Markowitz V."/>
            <person name="Cheng J.-F."/>
            <person name="Hugenholtz P."/>
            <person name="Woyke T."/>
            <person name="Wu D."/>
            <person name="Spring S."/>
            <person name="Schroeder M."/>
            <person name="Brambilla E."/>
            <person name="Klenk H.-P."/>
            <person name="Eisen J.A."/>
        </authorList>
    </citation>
    <scope>NUCLEOTIDE SEQUENCE [LARGE SCALE GENOMIC DNA]</scope>
    <source>
        <strain evidence="3">DSM 8271 / FlGlyR</strain>
    </source>
</reference>
<organism evidence="2 3">
    <name type="scientific">Syntrophobotulus glycolicus (strain DSM 8271 / FlGlyR)</name>
    <dbReference type="NCBI Taxonomy" id="645991"/>
    <lineage>
        <taxon>Bacteria</taxon>
        <taxon>Bacillati</taxon>
        <taxon>Bacillota</taxon>
        <taxon>Clostridia</taxon>
        <taxon>Eubacteriales</taxon>
        <taxon>Desulfitobacteriaceae</taxon>
        <taxon>Syntrophobotulus</taxon>
    </lineage>
</organism>
<dbReference type="Proteomes" id="UP000007488">
    <property type="component" value="Chromosome"/>
</dbReference>
<dbReference type="eggNOG" id="COG2226">
    <property type="taxonomic scope" value="Bacteria"/>
</dbReference>
<keyword evidence="3" id="KW-1185">Reference proteome</keyword>
<dbReference type="InterPro" id="IPR029063">
    <property type="entry name" value="SAM-dependent_MTases_sf"/>
</dbReference>
<evidence type="ECO:0000313" key="3">
    <source>
        <dbReference type="Proteomes" id="UP000007488"/>
    </source>
</evidence>
<dbReference type="STRING" id="645991.Sgly_3208"/>
<dbReference type="Pfam" id="PF13649">
    <property type="entry name" value="Methyltransf_25"/>
    <property type="match status" value="1"/>
</dbReference>
<keyword evidence="2" id="KW-0489">Methyltransferase</keyword>
<dbReference type="GO" id="GO:0032259">
    <property type="term" value="P:methylation"/>
    <property type="evidence" value="ECO:0007669"/>
    <property type="project" value="UniProtKB-KW"/>
</dbReference>
<dbReference type="HOGENOM" id="CLU_1346390_0_0_9"/>
<proteinExistence type="predicted"/>
<protein>
    <submittedName>
        <fullName evidence="2">Methyltransferase type 11</fullName>
    </submittedName>
</protein>
<sequence>MKQKNSDRLQTFYKWWLPVYKILNIRMRSNYRAALPAILERMAISKETTVLDVGTGTGALAGLLSEYTPNITGIDFSIDMLNQAKITYGQKIDFIHMPAHEIAKFGPESFDLVTSAFCLHDMNNEYRLTVLQEMQRVAAEKVVILDFPKTFNPVIRLIELLEGSFYHDFVQQIDDQLNSVFSMVEEILFSNELIIYICDP</sequence>
<dbReference type="SUPFAM" id="SSF53335">
    <property type="entry name" value="S-adenosyl-L-methionine-dependent methyltransferases"/>
    <property type="match status" value="1"/>
</dbReference>
<name>F0T1P8_SYNGF</name>
<keyword evidence="2" id="KW-0808">Transferase</keyword>
<accession>F0T1P8</accession>
<dbReference type="EMBL" id="CP002547">
    <property type="protein sequence ID" value="ADY57472.1"/>
    <property type="molecule type" value="Genomic_DNA"/>
</dbReference>